<evidence type="ECO:0000256" key="9">
    <source>
        <dbReference type="SAM" id="SignalP"/>
    </source>
</evidence>
<evidence type="ECO:0000256" key="7">
    <source>
        <dbReference type="ARBA" id="ARBA00023237"/>
    </source>
</evidence>
<dbReference type="SUPFAM" id="SSF56935">
    <property type="entry name" value="Porins"/>
    <property type="match status" value="1"/>
</dbReference>
<evidence type="ECO:0000256" key="2">
    <source>
        <dbReference type="ARBA" id="ARBA00022448"/>
    </source>
</evidence>
<dbReference type="EMBL" id="RFLY01000012">
    <property type="protein sequence ID" value="RMH90920.1"/>
    <property type="molecule type" value="Genomic_DNA"/>
</dbReference>
<evidence type="ECO:0000259" key="11">
    <source>
        <dbReference type="Pfam" id="PF07715"/>
    </source>
</evidence>
<keyword evidence="4" id="KW-0812">Transmembrane</keyword>
<keyword evidence="13" id="KW-1185">Reference proteome</keyword>
<dbReference type="Proteomes" id="UP000275012">
    <property type="component" value="Unassembled WGS sequence"/>
</dbReference>
<dbReference type="OrthoDB" id="5332150at2"/>
<keyword evidence="2" id="KW-0813">Transport</keyword>
<proteinExistence type="inferred from homology"/>
<reference evidence="12 13" key="1">
    <citation type="submission" date="2018-10" db="EMBL/GenBank/DDBJ databases">
        <title>Proposal of Lysobacter pythonis sp. nov. isolated from royal pythons (Python regius).</title>
        <authorList>
            <person name="Hans-Juergen B."/>
            <person name="Huptas C."/>
            <person name="Sandra B."/>
            <person name="Igor L."/>
            <person name="Joachim S."/>
            <person name="Siegfried S."/>
            <person name="Mareike W."/>
            <person name="Peter K."/>
        </authorList>
    </citation>
    <scope>NUCLEOTIDE SEQUENCE [LARGE SCALE GENOMIC DNA]</scope>
    <source>
        <strain evidence="12 13">4284/11</strain>
    </source>
</reference>
<keyword evidence="12" id="KW-0675">Receptor</keyword>
<evidence type="ECO:0000313" key="13">
    <source>
        <dbReference type="Proteomes" id="UP000275012"/>
    </source>
</evidence>
<comment type="subcellular location">
    <subcellularLocation>
        <location evidence="1">Cell outer membrane</location>
        <topology evidence="1">Multi-pass membrane protein</topology>
    </subcellularLocation>
</comment>
<protein>
    <submittedName>
        <fullName evidence="12">TonB-dependent receptor</fullName>
    </submittedName>
</protein>
<evidence type="ECO:0000259" key="10">
    <source>
        <dbReference type="Pfam" id="PF00593"/>
    </source>
</evidence>
<feature type="chain" id="PRO_5018146502" evidence="9">
    <location>
        <begin position="38"/>
        <end position="779"/>
    </location>
</feature>
<dbReference type="AlphaFoldDB" id="A0A3M2HTC4"/>
<feature type="domain" description="TonB-dependent receptor plug" evidence="11">
    <location>
        <begin position="79"/>
        <end position="168"/>
    </location>
</feature>
<comment type="similarity">
    <text evidence="8">Belongs to the TonB-dependent receptor family.</text>
</comment>
<keyword evidence="6 8" id="KW-0472">Membrane</keyword>
<evidence type="ECO:0000313" key="12">
    <source>
        <dbReference type="EMBL" id="RMH90920.1"/>
    </source>
</evidence>
<dbReference type="RefSeq" id="WP_122101844.1">
    <property type="nucleotide sequence ID" value="NZ_RFLY01000012.1"/>
</dbReference>
<evidence type="ECO:0000256" key="8">
    <source>
        <dbReference type="RuleBase" id="RU003357"/>
    </source>
</evidence>
<dbReference type="PANTHER" id="PTHR30069:SF49">
    <property type="entry name" value="OUTER MEMBRANE PROTEIN C"/>
    <property type="match status" value="1"/>
</dbReference>
<keyword evidence="5 8" id="KW-0798">TonB box</keyword>
<evidence type="ECO:0000256" key="3">
    <source>
        <dbReference type="ARBA" id="ARBA00022452"/>
    </source>
</evidence>
<feature type="signal peptide" evidence="9">
    <location>
        <begin position="1"/>
        <end position="37"/>
    </location>
</feature>
<dbReference type="InterPro" id="IPR012910">
    <property type="entry name" value="Plug_dom"/>
</dbReference>
<gene>
    <name evidence="12" type="ORF">EBB59_09080</name>
</gene>
<feature type="domain" description="TonB-dependent receptor-like beta-barrel" evidence="10">
    <location>
        <begin position="262"/>
        <end position="733"/>
    </location>
</feature>
<dbReference type="PANTHER" id="PTHR30069">
    <property type="entry name" value="TONB-DEPENDENT OUTER MEMBRANE RECEPTOR"/>
    <property type="match status" value="1"/>
</dbReference>
<keyword evidence="7" id="KW-0998">Cell outer membrane</keyword>
<dbReference type="InterPro" id="IPR037066">
    <property type="entry name" value="Plug_dom_sf"/>
</dbReference>
<dbReference type="Gene3D" id="2.40.170.20">
    <property type="entry name" value="TonB-dependent receptor, beta-barrel domain"/>
    <property type="match status" value="1"/>
</dbReference>
<keyword evidence="3" id="KW-1134">Transmembrane beta strand</keyword>
<evidence type="ECO:0000256" key="6">
    <source>
        <dbReference type="ARBA" id="ARBA00023136"/>
    </source>
</evidence>
<evidence type="ECO:0000256" key="1">
    <source>
        <dbReference type="ARBA" id="ARBA00004571"/>
    </source>
</evidence>
<dbReference type="GO" id="GO:0009279">
    <property type="term" value="C:cell outer membrane"/>
    <property type="evidence" value="ECO:0007669"/>
    <property type="project" value="UniProtKB-SubCell"/>
</dbReference>
<sequence>MKDENLARLPIANPRTTRIARAVCAALLCSIAMPALARQSTPDDEDTSRNLDRVIVIGSIPKPMPINTGEVRDATLDARRAAARDTAQLLADVPGVSVQNAGGVSALPSIHGLTGDRNRVQVDGMDILASCPNHMNPPLSYIAPSGVGAIKVHAGIAPVSAGGDSIGGSIQVQSLPPRFADDGGGWQFGGHLGAQYRSNGDARSANAALTLANADWSLGYEGSVAHAENYRAGGDFRAFTDSGREGHDIRRDEVGSSAYLVRNQKLTAAFRHDAHLVQASFARQEIPRQGYPNQRMDMLANTQNRWQLAYQGDFGWGAVEARVWQERLRHSMGFGPDRQYWYGRQSMVPGTQDYTRPCSPIGPACAADMPMETASRTRAATLAMSLNLREADVLRLGAEWQQYALDDWWPPSGGGMWPDSFWNIRDGRRNRASFYAEWEGRFSPAWSALIGLRHDVIRTRAGTVQGYDTDPAPPGSYMMTARDDAAFNAGPRHRRDRHFDATALLRWTPAKTLDIEAGLAHKTRTPNLYERYAWSTWAMAAIMNNTAGDGNGYVGNPELAPEKATTAAISLDWHGEGSQPSHRLRVTPWATRVDDYVDALMLPLPRNGRPNQFNVLRFANQSARLYGVDLAADARLAEGDFGRFDLKAIANWQRGENRDTRQPLYNVMPPNARLTLGHRLGGWESGIELQGVQAKTRVSTVRNEVPTPGYGLLHLRGAYTWKQWRFDLGVENVFNRLYALPTGGLYLGQGRTMGINAIAWGIPVPGPGRSFYAAVKWSL</sequence>
<evidence type="ECO:0000256" key="5">
    <source>
        <dbReference type="ARBA" id="ARBA00023077"/>
    </source>
</evidence>
<dbReference type="Pfam" id="PF07715">
    <property type="entry name" value="Plug"/>
    <property type="match status" value="1"/>
</dbReference>
<dbReference type="InterPro" id="IPR000531">
    <property type="entry name" value="Beta-barrel_TonB"/>
</dbReference>
<dbReference type="GO" id="GO:0015344">
    <property type="term" value="F:siderophore uptake transmembrane transporter activity"/>
    <property type="evidence" value="ECO:0007669"/>
    <property type="project" value="TreeGrafter"/>
</dbReference>
<accession>A0A3M2HTC4</accession>
<organism evidence="12 13">
    <name type="scientific">Solilutibacter pythonis</name>
    <dbReference type="NCBI Taxonomy" id="2483112"/>
    <lineage>
        <taxon>Bacteria</taxon>
        <taxon>Pseudomonadati</taxon>
        <taxon>Pseudomonadota</taxon>
        <taxon>Gammaproteobacteria</taxon>
        <taxon>Lysobacterales</taxon>
        <taxon>Lysobacteraceae</taxon>
        <taxon>Solilutibacter</taxon>
    </lineage>
</organism>
<dbReference type="Gene3D" id="2.170.130.10">
    <property type="entry name" value="TonB-dependent receptor, plug domain"/>
    <property type="match status" value="1"/>
</dbReference>
<dbReference type="Pfam" id="PF00593">
    <property type="entry name" value="TonB_dep_Rec_b-barrel"/>
    <property type="match status" value="1"/>
</dbReference>
<keyword evidence="9" id="KW-0732">Signal</keyword>
<dbReference type="InterPro" id="IPR039426">
    <property type="entry name" value="TonB-dep_rcpt-like"/>
</dbReference>
<dbReference type="InterPro" id="IPR036942">
    <property type="entry name" value="Beta-barrel_TonB_sf"/>
</dbReference>
<evidence type="ECO:0000256" key="4">
    <source>
        <dbReference type="ARBA" id="ARBA00022692"/>
    </source>
</evidence>
<dbReference type="GO" id="GO:0044718">
    <property type="term" value="P:siderophore transmembrane transport"/>
    <property type="evidence" value="ECO:0007669"/>
    <property type="project" value="TreeGrafter"/>
</dbReference>
<comment type="caution">
    <text evidence="12">The sequence shown here is derived from an EMBL/GenBank/DDBJ whole genome shotgun (WGS) entry which is preliminary data.</text>
</comment>
<name>A0A3M2HTC4_9GAMM</name>